<dbReference type="Proteomes" id="UP000247810">
    <property type="component" value="Unassembled WGS sequence"/>
</dbReference>
<dbReference type="InterPro" id="IPR027461">
    <property type="entry name" value="Carboxypeptidase_A_C_sf"/>
</dbReference>
<sequence length="355" mass="38820">MSSTIIPKALRKGDTIAFISPSARLNHILPAALARGKAALESLGFNIKIIYSTLPDSASFSDSIQVRTEEVHSAFRDPSVAAIICTIGGAHCGELLPFLDYDLIRANPKIFVGYSDTTFLHYAITSRTGLRTFYGPSILTDWSDFPSPMQFTVDHFLHVVSTSETTPVGPLPRSTTYTLSHADFLLTGDSSTTPRDLLPAPSWRWIQPGSATGPLYGGVVSCVVRLQGTPYAPKSWKNRIMFLETSMNDDMQQPYSLERFRSSLMDLALAGVFNDIAGLVVGRGYKYDTKMQDELAELLLGVFGSMVRRTDLPILMNVDFGHTSPFLTLPIGASARLDSGRDEFVVLEEGVVVVA</sequence>
<keyword evidence="5" id="KW-0645">Protease</keyword>
<evidence type="ECO:0000259" key="3">
    <source>
        <dbReference type="Pfam" id="PF02016"/>
    </source>
</evidence>
<accession>A0A319CXI8</accession>
<dbReference type="CDD" id="cd07062">
    <property type="entry name" value="Peptidase_S66_mccF_like"/>
    <property type="match status" value="1"/>
</dbReference>
<dbReference type="InterPro" id="IPR040449">
    <property type="entry name" value="Peptidase_S66_N"/>
</dbReference>
<evidence type="ECO:0000256" key="2">
    <source>
        <dbReference type="ARBA" id="ARBA00022801"/>
    </source>
</evidence>
<dbReference type="InterPro" id="IPR040921">
    <property type="entry name" value="Peptidase_S66C"/>
</dbReference>
<dbReference type="Pfam" id="PF02016">
    <property type="entry name" value="Peptidase_S66"/>
    <property type="match status" value="1"/>
</dbReference>
<comment type="similarity">
    <text evidence="1">Belongs to the peptidase S66 family.</text>
</comment>
<dbReference type="AlphaFoldDB" id="A0A319CXI8"/>
<dbReference type="InterPro" id="IPR029062">
    <property type="entry name" value="Class_I_gatase-like"/>
</dbReference>
<dbReference type="PIRSF" id="PIRSF028757">
    <property type="entry name" value="LD-carboxypeptidase"/>
    <property type="match status" value="1"/>
</dbReference>
<keyword evidence="5" id="KW-0121">Carboxypeptidase</keyword>
<reference evidence="5 6" key="1">
    <citation type="submission" date="2018-02" db="EMBL/GenBank/DDBJ databases">
        <title>The genomes of Aspergillus section Nigri reveals drivers in fungal speciation.</title>
        <authorList>
            <consortium name="DOE Joint Genome Institute"/>
            <person name="Vesth T.C."/>
            <person name="Nybo J."/>
            <person name="Theobald S."/>
            <person name="Brandl J."/>
            <person name="Frisvad J.C."/>
            <person name="Nielsen K.F."/>
            <person name="Lyhne E.K."/>
            <person name="Kogle M.E."/>
            <person name="Kuo A."/>
            <person name="Riley R."/>
            <person name="Clum A."/>
            <person name="Nolan M."/>
            <person name="Lipzen A."/>
            <person name="Salamov A."/>
            <person name="Henrissat B."/>
            <person name="Wiebenga A."/>
            <person name="De vries R.P."/>
            <person name="Grigoriev I.V."/>
            <person name="Mortensen U.H."/>
            <person name="Andersen M.R."/>
            <person name="Baker S.E."/>
        </authorList>
    </citation>
    <scope>NUCLEOTIDE SEQUENCE [LARGE SCALE GENOMIC DNA]</scope>
    <source>
        <strain evidence="5 6">CBS 707.79</strain>
    </source>
</reference>
<dbReference type="Gene3D" id="3.50.30.60">
    <property type="entry name" value="LD-carboxypeptidase A C-terminal domain-like"/>
    <property type="match status" value="1"/>
</dbReference>
<dbReference type="SUPFAM" id="SSF52317">
    <property type="entry name" value="Class I glutamine amidotransferase-like"/>
    <property type="match status" value="1"/>
</dbReference>
<evidence type="ECO:0000313" key="5">
    <source>
        <dbReference type="EMBL" id="PYH89271.1"/>
    </source>
</evidence>
<dbReference type="GO" id="GO:0004180">
    <property type="term" value="F:carboxypeptidase activity"/>
    <property type="evidence" value="ECO:0007669"/>
    <property type="project" value="UniProtKB-KW"/>
</dbReference>
<dbReference type="Gene3D" id="3.40.50.10740">
    <property type="entry name" value="Class I glutamine amidotransferase-like"/>
    <property type="match status" value="1"/>
</dbReference>
<evidence type="ECO:0000313" key="6">
    <source>
        <dbReference type="Proteomes" id="UP000247810"/>
    </source>
</evidence>
<feature type="domain" description="LD-carboxypeptidase N-terminal" evidence="3">
    <location>
        <begin position="16"/>
        <end position="135"/>
    </location>
</feature>
<evidence type="ECO:0000256" key="1">
    <source>
        <dbReference type="ARBA" id="ARBA00010233"/>
    </source>
</evidence>
<dbReference type="PANTHER" id="PTHR30237:SF4">
    <property type="entry name" value="LD-CARBOXYPEPTIDASE C-TERMINAL DOMAIN-CONTAINING PROTEIN"/>
    <property type="match status" value="1"/>
</dbReference>
<name>A0A319CXI8_9EURO</name>
<dbReference type="Pfam" id="PF17676">
    <property type="entry name" value="Peptidase_S66C"/>
    <property type="match status" value="1"/>
</dbReference>
<evidence type="ECO:0000259" key="4">
    <source>
        <dbReference type="Pfam" id="PF17676"/>
    </source>
</evidence>
<dbReference type="STRING" id="1448320.A0A319CXI8"/>
<feature type="domain" description="LD-carboxypeptidase C-terminal" evidence="4">
    <location>
        <begin position="212"/>
        <end position="337"/>
    </location>
</feature>
<gene>
    <name evidence="5" type="ORF">BO71DRAFT_112306</name>
</gene>
<keyword evidence="2" id="KW-0378">Hydrolase</keyword>
<dbReference type="SUPFAM" id="SSF141986">
    <property type="entry name" value="LD-carboxypeptidase A C-terminal domain-like"/>
    <property type="match status" value="1"/>
</dbReference>
<dbReference type="PANTHER" id="PTHR30237">
    <property type="entry name" value="MURAMOYLTETRAPEPTIDE CARBOXYPEPTIDASE"/>
    <property type="match status" value="1"/>
</dbReference>
<keyword evidence="6" id="KW-1185">Reference proteome</keyword>
<protein>
    <submittedName>
        <fullName evidence="5">Peptidase S66, LD-carboxypeptidase A</fullName>
    </submittedName>
</protein>
<dbReference type="InterPro" id="IPR003507">
    <property type="entry name" value="S66_fam"/>
</dbReference>
<proteinExistence type="inferred from homology"/>
<dbReference type="VEuPathDB" id="FungiDB:BO71DRAFT_112306"/>
<dbReference type="EMBL" id="KZ826038">
    <property type="protein sequence ID" value="PYH89271.1"/>
    <property type="molecule type" value="Genomic_DNA"/>
</dbReference>
<dbReference type="OrthoDB" id="5186469at2759"/>
<organism evidence="5 6">
    <name type="scientific">Aspergillus ellipticus CBS 707.79</name>
    <dbReference type="NCBI Taxonomy" id="1448320"/>
    <lineage>
        <taxon>Eukaryota</taxon>
        <taxon>Fungi</taxon>
        <taxon>Dikarya</taxon>
        <taxon>Ascomycota</taxon>
        <taxon>Pezizomycotina</taxon>
        <taxon>Eurotiomycetes</taxon>
        <taxon>Eurotiomycetidae</taxon>
        <taxon>Eurotiales</taxon>
        <taxon>Aspergillaceae</taxon>
        <taxon>Aspergillus</taxon>
        <taxon>Aspergillus subgen. Circumdati</taxon>
    </lineage>
</organism>
<dbReference type="InterPro" id="IPR027478">
    <property type="entry name" value="LdcA_N"/>
</dbReference>